<accession>A0ABW7YTA5</accession>
<name>A0ABW7YTA5_9ACTN</name>
<comment type="caution">
    <text evidence="2">The sequence shown here is derived from an EMBL/GenBank/DDBJ whole genome shotgun (WGS) entry which is preliminary data.</text>
</comment>
<evidence type="ECO:0008006" key="4">
    <source>
        <dbReference type="Google" id="ProtNLM"/>
    </source>
</evidence>
<sequence>MTDARAIADAALGVPGVAGLTGGPFGTVATYLPGERLAGVAVRDDAVEISIAARAGRRLPDLADDVRRAVAGLVGPRPVNIRIDDLVENLPAGNMPAGNPPAEGQPAGNLPAGDLPVENLPVENLLVEDLEEIP</sequence>
<evidence type="ECO:0000313" key="3">
    <source>
        <dbReference type="Proteomes" id="UP001612741"/>
    </source>
</evidence>
<organism evidence="2 3">
    <name type="scientific">Nonomuraea typhae</name>
    <dbReference type="NCBI Taxonomy" id="2603600"/>
    <lineage>
        <taxon>Bacteria</taxon>
        <taxon>Bacillati</taxon>
        <taxon>Actinomycetota</taxon>
        <taxon>Actinomycetes</taxon>
        <taxon>Streptosporangiales</taxon>
        <taxon>Streptosporangiaceae</taxon>
        <taxon>Nonomuraea</taxon>
    </lineage>
</organism>
<dbReference type="Proteomes" id="UP001612741">
    <property type="component" value="Unassembled WGS sequence"/>
</dbReference>
<proteinExistence type="predicted"/>
<feature type="compositionally biased region" description="Low complexity" evidence="1">
    <location>
        <begin position="92"/>
        <end position="104"/>
    </location>
</feature>
<dbReference type="RefSeq" id="WP_397082366.1">
    <property type="nucleotide sequence ID" value="NZ_JBITGY010000004.1"/>
</dbReference>
<reference evidence="2 3" key="1">
    <citation type="submission" date="2024-10" db="EMBL/GenBank/DDBJ databases">
        <title>The Natural Products Discovery Center: Release of the First 8490 Sequenced Strains for Exploring Actinobacteria Biosynthetic Diversity.</title>
        <authorList>
            <person name="Kalkreuter E."/>
            <person name="Kautsar S.A."/>
            <person name="Yang D."/>
            <person name="Bader C.D."/>
            <person name="Teijaro C.N."/>
            <person name="Fluegel L."/>
            <person name="Davis C.M."/>
            <person name="Simpson J.R."/>
            <person name="Lauterbach L."/>
            <person name="Steele A.D."/>
            <person name="Gui C."/>
            <person name="Meng S."/>
            <person name="Li G."/>
            <person name="Viehrig K."/>
            <person name="Ye F."/>
            <person name="Su P."/>
            <person name="Kiefer A.F."/>
            <person name="Nichols A."/>
            <person name="Cepeda A.J."/>
            <person name="Yan W."/>
            <person name="Fan B."/>
            <person name="Jiang Y."/>
            <person name="Adhikari A."/>
            <person name="Zheng C.-J."/>
            <person name="Schuster L."/>
            <person name="Cowan T.M."/>
            <person name="Smanski M.J."/>
            <person name="Chevrette M.G."/>
            <person name="De Carvalho L.P.S."/>
            <person name="Shen B."/>
        </authorList>
    </citation>
    <scope>NUCLEOTIDE SEQUENCE [LARGE SCALE GENOMIC DNA]</scope>
    <source>
        <strain evidence="2 3">NPDC050545</strain>
    </source>
</reference>
<evidence type="ECO:0000313" key="2">
    <source>
        <dbReference type="EMBL" id="MFI6499150.1"/>
    </source>
</evidence>
<keyword evidence="3" id="KW-1185">Reference proteome</keyword>
<feature type="region of interest" description="Disordered" evidence="1">
    <location>
        <begin position="92"/>
        <end position="115"/>
    </location>
</feature>
<gene>
    <name evidence="2" type="ORF">ACIBG2_17325</name>
</gene>
<evidence type="ECO:0000256" key="1">
    <source>
        <dbReference type="SAM" id="MobiDB-lite"/>
    </source>
</evidence>
<protein>
    <recommendedName>
        <fullName evidence="4">Asp23/Gls24 family envelope stress response protein</fullName>
    </recommendedName>
</protein>
<dbReference type="EMBL" id="JBITGY010000004">
    <property type="protein sequence ID" value="MFI6499150.1"/>
    <property type="molecule type" value="Genomic_DNA"/>
</dbReference>